<organism evidence="4 5">
    <name type="scientific">Yersinia bercovieri ATCC 43970</name>
    <dbReference type="NCBI Taxonomy" id="349968"/>
    <lineage>
        <taxon>Bacteria</taxon>
        <taxon>Pseudomonadati</taxon>
        <taxon>Pseudomonadota</taxon>
        <taxon>Gammaproteobacteria</taxon>
        <taxon>Enterobacterales</taxon>
        <taxon>Yersiniaceae</taxon>
        <taxon>Yersinia</taxon>
    </lineage>
</organism>
<dbReference type="Gene3D" id="3.40.630.30">
    <property type="match status" value="1"/>
</dbReference>
<dbReference type="Pfam" id="PF00583">
    <property type="entry name" value="Acetyltransf_1"/>
    <property type="match status" value="1"/>
</dbReference>
<dbReference type="SUPFAM" id="SSF55729">
    <property type="entry name" value="Acyl-CoA N-acyltransferases (Nat)"/>
    <property type="match status" value="1"/>
</dbReference>
<comment type="caution">
    <text evidence="4">The sequence shown here is derived from an EMBL/GenBank/DDBJ whole genome shotgun (WGS) entry which is preliminary data.</text>
</comment>
<proteinExistence type="predicted"/>
<dbReference type="PROSITE" id="PS51186">
    <property type="entry name" value="GNAT"/>
    <property type="match status" value="1"/>
</dbReference>
<dbReference type="PANTHER" id="PTHR43420:SF12">
    <property type="entry name" value="N-ACETYLTRANSFERASE DOMAIN-CONTAINING PROTEIN"/>
    <property type="match status" value="1"/>
</dbReference>
<sequence length="174" mass="19432">MGELQHHNSAGDIMVTLRAMLAEELGDYRNIFITEYAQDLVSNSDYSAEKALAYATHSFDNYLPEGVNSPSDHLFCIENRDNISGEEQLVGYLWYGLGKEDSAAFIKDFYVLPPCQRQGYGSACLAALEKQLIAQGVFEIKLRVAADNPQAKRLYEKMAFAVTGFNMSKSLARK</sequence>
<keyword evidence="2" id="KW-0012">Acyltransferase</keyword>
<evidence type="ECO:0000313" key="4">
    <source>
        <dbReference type="EMBL" id="EEQ06616.1"/>
    </source>
</evidence>
<reference evidence="4" key="1">
    <citation type="submission" date="2008-12" db="EMBL/GenBank/DDBJ databases">
        <title>Annotation of the Yersinia bercovieri ATCC 43970 genome.</title>
        <authorList>
            <person name="Read T.D."/>
            <person name="Akmal A."/>
            <person name="Bishop-Lilly K."/>
            <person name="Chen P.E."/>
            <person name="Cook C."/>
            <person name="Kiley M.P."/>
            <person name="Lentz S."/>
            <person name="Mateczun A."/>
            <person name="Nagarajan N."/>
            <person name="Nolan N."/>
            <person name="Osborne B.I."/>
            <person name="Pop M."/>
            <person name="Sozhamannan S."/>
            <person name="Stewart A.C."/>
            <person name="Sulakvelidze A."/>
            <person name="Thomason B."/>
            <person name="Willner K."/>
            <person name="Zwick M.E."/>
        </authorList>
    </citation>
    <scope>NUCLEOTIDE SEQUENCE [LARGE SCALE GENOMIC DNA]</scope>
    <source>
        <strain evidence="4">ATCC 43970</strain>
    </source>
</reference>
<evidence type="ECO:0000259" key="3">
    <source>
        <dbReference type="PROSITE" id="PS51186"/>
    </source>
</evidence>
<name>A0ABM9XYY1_YERBE</name>
<gene>
    <name evidence="4" type="ORF">yberc0001_12980</name>
</gene>
<evidence type="ECO:0000256" key="1">
    <source>
        <dbReference type="ARBA" id="ARBA00022679"/>
    </source>
</evidence>
<accession>A0ABM9XYY1</accession>
<dbReference type="InterPro" id="IPR050680">
    <property type="entry name" value="YpeA/RimI_acetyltransf"/>
</dbReference>
<dbReference type="InterPro" id="IPR000182">
    <property type="entry name" value="GNAT_dom"/>
</dbReference>
<keyword evidence="5" id="KW-1185">Reference proteome</keyword>
<dbReference type="CDD" id="cd04301">
    <property type="entry name" value="NAT_SF"/>
    <property type="match status" value="1"/>
</dbReference>
<evidence type="ECO:0000256" key="2">
    <source>
        <dbReference type="ARBA" id="ARBA00023315"/>
    </source>
</evidence>
<dbReference type="EMBL" id="AALC02000023">
    <property type="protein sequence ID" value="EEQ06616.1"/>
    <property type="molecule type" value="Genomic_DNA"/>
</dbReference>
<dbReference type="PANTHER" id="PTHR43420">
    <property type="entry name" value="ACETYLTRANSFERASE"/>
    <property type="match status" value="1"/>
</dbReference>
<dbReference type="Proteomes" id="UP000010319">
    <property type="component" value="Unassembled WGS sequence"/>
</dbReference>
<protein>
    <submittedName>
        <fullName evidence="4">Acetyltransferase (GNAT) family protein</fullName>
    </submittedName>
</protein>
<feature type="domain" description="N-acetyltransferase" evidence="3">
    <location>
        <begin position="15"/>
        <end position="174"/>
    </location>
</feature>
<keyword evidence="1" id="KW-0808">Transferase</keyword>
<evidence type="ECO:0000313" key="5">
    <source>
        <dbReference type="Proteomes" id="UP000010319"/>
    </source>
</evidence>
<dbReference type="InterPro" id="IPR016181">
    <property type="entry name" value="Acyl_CoA_acyltransferase"/>
</dbReference>